<feature type="region of interest" description="Disordered" evidence="10">
    <location>
        <begin position="324"/>
        <end position="372"/>
    </location>
</feature>
<dbReference type="STRING" id="94237.ENSMMOP00000011435"/>
<evidence type="ECO:0000259" key="12">
    <source>
        <dbReference type="PROSITE" id="PS50922"/>
    </source>
</evidence>
<comment type="subcellular location">
    <subcellularLocation>
        <location evidence="1">Membrane</location>
        <topology evidence="1">Multi-pass membrane protein</topology>
    </subcellularLocation>
</comment>
<accession>A0A3Q4B229</accession>
<keyword evidence="8 9" id="KW-0472">Membrane</keyword>
<dbReference type="OMA" id="HYICLYT"/>
<evidence type="ECO:0000256" key="2">
    <source>
        <dbReference type="ARBA" id="ARBA00005999"/>
    </source>
</evidence>
<evidence type="ECO:0000256" key="6">
    <source>
        <dbReference type="ARBA" id="ARBA00022989"/>
    </source>
</evidence>
<evidence type="ECO:0000256" key="10">
    <source>
        <dbReference type="SAM" id="MobiDB-lite"/>
    </source>
</evidence>
<evidence type="ECO:0000256" key="8">
    <source>
        <dbReference type="ARBA" id="ARBA00023136"/>
    </source>
</evidence>
<dbReference type="Proteomes" id="UP000261620">
    <property type="component" value="Unplaced"/>
</dbReference>
<dbReference type="GO" id="GO:0005789">
    <property type="term" value="C:endoplasmic reticulum membrane"/>
    <property type="evidence" value="ECO:0007669"/>
    <property type="project" value="TreeGrafter"/>
</dbReference>
<dbReference type="PANTHER" id="PTHR12371:SF10">
    <property type="entry name" value="TRANSLOCATING CHAIN-ASSOCIATED MEMBRANE PROTEIN"/>
    <property type="match status" value="1"/>
</dbReference>
<evidence type="ECO:0000256" key="11">
    <source>
        <dbReference type="SAM" id="Phobius"/>
    </source>
</evidence>
<dbReference type="PANTHER" id="PTHR12371">
    <property type="entry name" value="TRANSLOCATION ASSOCIATED MEMBRANE PROTEIN"/>
    <property type="match status" value="1"/>
</dbReference>
<name>A0A3Q4B229_MOLML</name>
<dbReference type="InterPro" id="IPR006634">
    <property type="entry name" value="TLC-dom"/>
</dbReference>
<keyword evidence="4 9" id="KW-0812">Transmembrane</keyword>
<feature type="transmembrane region" description="Helical" evidence="11">
    <location>
        <begin position="80"/>
        <end position="99"/>
    </location>
</feature>
<feature type="transmembrane region" description="Helical" evidence="11">
    <location>
        <begin position="291"/>
        <end position="310"/>
    </location>
</feature>
<evidence type="ECO:0000256" key="9">
    <source>
        <dbReference type="PROSITE-ProRule" id="PRU00205"/>
    </source>
</evidence>
<feature type="compositionally biased region" description="Basic residues" evidence="10">
    <location>
        <begin position="329"/>
        <end position="344"/>
    </location>
</feature>
<feature type="compositionally biased region" description="Polar residues" evidence="10">
    <location>
        <begin position="351"/>
        <end position="362"/>
    </location>
</feature>
<dbReference type="Pfam" id="PF03798">
    <property type="entry name" value="TRAM_LAG1_CLN8"/>
    <property type="match status" value="1"/>
</dbReference>
<feature type="transmembrane region" description="Helical" evidence="11">
    <location>
        <begin position="249"/>
        <end position="271"/>
    </location>
</feature>
<dbReference type="PIRSF" id="PIRSF005449">
    <property type="entry name" value="Translocation_assoc_membrane"/>
    <property type="match status" value="1"/>
</dbReference>
<keyword evidence="5" id="KW-0653">Protein transport</keyword>
<feature type="transmembrane region" description="Helical" evidence="11">
    <location>
        <begin position="217"/>
        <end position="237"/>
    </location>
</feature>
<evidence type="ECO:0000256" key="3">
    <source>
        <dbReference type="ARBA" id="ARBA00022448"/>
    </source>
</evidence>
<dbReference type="GO" id="GO:0006616">
    <property type="term" value="P:SRP-dependent cotranslational protein targeting to membrane, translocation"/>
    <property type="evidence" value="ECO:0007669"/>
    <property type="project" value="InterPro"/>
</dbReference>
<evidence type="ECO:0000256" key="5">
    <source>
        <dbReference type="ARBA" id="ARBA00022927"/>
    </source>
</evidence>
<keyword evidence="3" id="KW-0813">Transport</keyword>
<feature type="domain" description="TLC" evidence="12">
    <location>
        <begin position="114"/>
        <end position="323"/>
    </location>
</feature>
<dbReference type="Ensembl" id="ENSMMOT00000011631.1">
    <property type="protein sequence ID" value="ENSMMOP00000011435.1"/>
    <property type="gene ID" value="ENSMMOG00000008795.1"/>
</dbReference>
<dbReference type="SMART" id="SM00724">
    <property type="entry name" value="TLC"/>
    <property type="match status" value="1"/>
</dbReference>
<dbReference type="InterPro" id="IPR016447">
    <property type="entry name" value="Translocation_assoc_membrane"/>
</dbReference>
<protein>
    <recommendedName>
        <fullName evidence="12">TLC domain-containing protein</fullName>
    </recommendedName>
</protein>
<keyword evidence="6 11" id="KW-1133">Transmembrane helix</keyword>
<reference evidence="13" key="2">
    <citation type="submission" date="2025-09" db="UniProtKB">
        <authorList>
            <consortium name="Ensembl"/>
        </authorList>
    </citation>
    <scope>IDENTIFICATION</scope>
</reference>
<keyword evidence="14" id="KW-1185">Reference proteome</keyword>
<keyword evidence="7" id="KW-0811">Translocation</keyword>
<dbReference type="AlphaFoldDB" id="A0A3Q4B229"/>
<dbReference type="PROSITE" id="PS50922">
    <property type="entry name" value="TLC"/>
    <property type="match status" value="1"/>
</dbReference>
<sequence>MGFRKKNKSPPVLSHEFMIQNHADMVSCLAMIILLCLMFEVTSKFAAMFVTVQYNVTQVLDEETEPVNLYQYGPKDVATVFFYLLISVILHALIQEYILDKMSKRLHLSKTKHSKFNESGQLAAFYLISFIWGCSILTEVRGSGVSEARRIRPTDLMHAFQVKFFYICQMAYWLHALPELYFGKVRKEDIPRQLYYICLYVVHITGAYVLNLNRLGLVLLVPHYLVELLFHASRLFYFSDENKQKGFTLWALLFVIARLLTLTLSVLTFSFGLPRTENQGFSLAEGNFNVLTIRMTCLAAICLTQAWMMWKFINFQLKKWREHSQNQAPKKKTVSPKSKTHKRDPTRGECSGTSASAQSPNRTGDKKKKKSLSHSLILFNSSPSSYEDKSPPESSVLCVISI</sequence>
<evidence type="ECO:0000256" key="7">
    <source>
        <dbReference type="ARBA" id="ARBA00023010"/>
    </source>
</evidence>
<organism evidence="13 14">
    <name type="scientific">Mola mola</name>
    <name type="common">Ocean sunfish</name>
    <name type="synonym">Tetraodon mola</name>
    <dbReference type="NCBI Taxonomy" id="94237"/>
    <lineage>
        <taxon>Eukaryota</taxon>
        <taxon>Metazoa</taxon>
        <taxon>Chordata</taxon>
        <taxon>Craniata</taxon>
        <taxon>Vertebrata</taxon>
        <taxon>Euteleostomi</taxon>
        <taxon>Actinopterygii</taxon>
        <taxon>Neopterygii</taxon>
        <taxon>Teleostei</taxon>
        <taxon>Neoteleostei</taxon>
        <taxon>Acanthomorphata</taxon>
        <taxon>Eupercaria</taxon>
        <taxon>Tetraodontiformes</taxon>
        <taxon>Molidae</taxon>
        <taxon>Mola</taxon>
    </lineage>
</organism>
<proteinExistence type="inferred from homology"/>
<evidence type="ECO:0000256" key="4">
    <source>
        <dbReference type="ARBA" id="ARBA00022692"/>
    </source>
</evidence>
<evidence type="ECO:0000256" key="1">
    <source>
        <dbReference type="ARBA" id="ARBA00004141"/>
    </source>
</evidence>
<evidence type="ECO:0000313" key="14">
    <source>
        <dbReference type="Proteomes" id="UP000261620"/>
    </source>
</evidence>
<reference evidence="13" key="1">
    <citation type="submission" date="2025-08" db="UniProtKB">
        <authorList>
            <consortium name="Ensembl"/>
        </authorList>
    </citation>
    <scope>IDENTIFICATION</scope>
</reference>
<dbReference type="GO" id="GO:0045048">
    <property type="term" value="P:protein insertion into ER membrane"/>
    <property type="evidence" value="ECO:0007669"/>
    <property type="project" value="TreeGrafter"/>
</dbReference>
<comment type="similarity">
    <text evidence="2">Belongs to the TRAM family.</text>
</comment>
<evidence type="ECO:0000313" key="13">
    <source>
        <dbReference type="Ensembl" id="ENSMMOP00000011435.1"/>
    </source>
</evidence>
<feature type="transmembrane region" description="Helical" evidence="11">
    <location>
        <begin position="194"/>
        <end position="211"/>
    </location>
</feature>